<comment type="caution">
    <text evidence="2">The sequence shown here is derived from an EMBL/GenBank/DDBJ whole genome shotgun (WGS) entry which is preliminary data.</text>
</comment>
<reference evidence="2 3" key="2">
    <citation type="submission" date="2011-10" db="EMBL/GenBank/DDBJ databases">
        <title>The Genome Sequence of Simonsiella muelleri ATCC 29453.</title>
        <authorList>
            <consortium name="The Broad Institute Genome Sequencing Platform"/>
            <consortium name="The Broad Institute Genome Sequencing Center for Infectious Disease"/>
            <person name="Earl A."/>
            <person name="Ward D."/>
            <person name="Feldgarden M."/>
            <person name="Gevers D."/>
            <person name="Izard J."/>
            <person name="Baranova O.V."/>
            <person name="Blanton J.M."/>
            <person name="Tanner A.C."/>
            <person name="Dewhirst F."/>
            <person name="Young S.K."/>
            <person name="Zeng Q."/>
            <person name="Gargeya S."/>
            <person name="Fitzgerald M."/>
            <person name="Haas B."/>
            <person name="Abouelleil A."/>
            <person name="Alvarado L."/>
            <person name="Arachchi H.M."/>
            <person name="Berlin A."/>
            <person name="Brown A."/>
            <person name="Chapman S.B."/>
            <person name="Chen Z."/>
            <person name="Dunbar C."/>
            <person name="Freedman E."/>
            <person name="Gearin G."/>
            <person name="Goldberg J."/>
            <person name="Griggs A."/>
            <person name="Gujja S."/>
            <person name="Heiman D."/>
            <person name="Howarth C."/>
            <person name="Larson L."/>
            <person name="Lui A."/>
            <person name="MacDonald P.J.P."/>
            <person name="Montmayeur A."/>
            <person name="Murphy C."/>
            <person name="Neiman D."/>
            <person name="Pearson M."/>
            <person name="Priest M."/>
            <person name="Roberts A."/>
            <person name="Saif S."/>
            <person name="Shea T."/>
            <person name="Shenoy N."/>
            <person name="Sisk P."/>
            <person name="Stolte C."/>
            <person name="Sykes S."/>
            <person name="Wortman J."/>
            <person name="Nusbaum C."/>
            <person name="Birren B."/>
        </authorList>
    </citation>
    <scope>NUCLEOTIDE SEQUENCE [LARGE SCALE GENOMIC DNA]</scope>
    <source>
        <strain evidence="2 3">ATCC 29453</strain>
    </source>
</reference>
<dbReference type="HOGENOM" id="CLU_163405_0_0_4"/>
<organism evidence="2 3">
    <name type="scientific">Simonsiella muelleri ATCC 29453</name>
    <dbReference type="NCBI Taxonomy" id="641147"/>
    <lineage>
        <taxon>Bacteria</taxon>
        <taxon>Pseudomonadati</taxon>
        <taxon>Pseudomonadota</taxon>
        <taxon>Betaproteobacteria</taxon>
        <taxon>Neisseriales</taxon>
        <taxon>Neisseriaceae</taxon>
        <taxon>Simonsiella</taxon>
    </lineage>
</organism>
<evidence type="ECO:0000313" key="2">
    <source>
        <dbReference type="EMBL" id="EJZ50193.1"/>
    </source>
</evidence>
<protein>
    <recommendedName>
        <fullName evidence="1">DUF4325 domain-containing protein</fullName>
    </recommendedName>
</protein>
<evidence type="ECO:0000313" key="3">
    <source>
        <dbReference type="Proteomes" id="UP000017813"/>
    </source>
</evidence>
<evidence type="ECO:0000259" key="1">
    <source>
        <dbReference type="Pfam" id="PF14213"/>
    </source>
</evidence>
<name>U6Q1J3_9NEIS</name>
<sequence>MEYSGNIMTNQKIITVVKDYSKSPYGRYSNEVQAGEEDTTGERFRKELLEPALHQYDYVIVDLTGYNRYARSFIDEAFGGLISSGAFTLHDLQQKLSYRHDDLPSIVELIRSRIEWAEEMRHIE</sequence>
<dbReference type="AlphaFoldDB" id="U6Q1J3"/>
<dbReference type="EMBL" id="ADCY02000037">
    <property type="protein sequence ID" value="EJZ50193.1"/>
    <property type="molecule type" value="Genomic_DNA"/>
</dbReference>
<dbReference type="Proteomes" id="UP000017813">
    <property type="component" value="Unassembled WGS sequence"/>
</dbReference>
<dbReference type="STRING" id="641147.HMPREF9021_02570"/>
<gene>
    <name evidence="2" type="ORF">HMPREF9021_02570</name>
</gene>
<dbReference type="InterPro" id="IPR025474">
    <property type="entry name" value="DUF4325"/>
</dbReference>
<reference evidence="2 3" key="1">
    <citation type="submission" date="2010-03" db="EMBL/GenBank/DDBJ databases">
        <authorList>
            <consortium name="The Broad Institute Genome Sequencing Platform"/>
            <person name="Ward D."/>
            <person name="Earl A."/>
            <person name="Feldgarden M."/>
            <person name="Gevers D."/>
            <person name="Young S."/>
            <person name="Zeng Q."/>
            <person name="Koehrsen M."/>
            <person name="Alvarado L."/>
            <person name="Berlin A.M."/>
            <person name="Borenstein D."/>
            <person name="Chapman S.B."/>
            <person name="Chen Z."/>
            <person name="Engels R."/>
            <person name="Freedman E."/>
            <person name="Gellesch M."/>
            <person name="Goldberg J."/>
            <person name="Griggs A."/>
            <person name="Gujja S."/>
            <person name="Heilman E.R."/>
            <person name="Heiman D.I."/>
            <person name="Hepburn T.A."/>
            <person name="Howarth C."/>
            <person name="Jen D."/>
            <person name="Larson L."/>
            <person name="Mehta T."/>
            <person name="Park D."/>
            <person name="Pearson M."/>
            <person name="Richards J."/>
            <person name="Roberts A."/>
            <person name="Saif S."/>
            <person name="Shea T.D."/>
            <person name="Shenoy N."/>
            <person name="Sisk P."/>
            <person name="Stolte C."/>
            <person name="Sykes S.N."/>
            <person name="Walk T."/>
            <person name="White J."/>
            <person name="Yandava C."/>
            <person name="Izard J."/>
            <person name="Baranova O.V."/>
            <person name="Blanton J.M."/>
            <person name="Tanner A.C."/>
            <person name="Dewhirst F."/>
            <person name="Haas B."/>
            <person name="Nusbaum C."/>
            <person name="Birren B."/>
        </authorList>
    </citation>
    <scope>NUCLEOTIDE SEQUENCE [LARGE SCALE GENOMIC DNA]</scope>
    <source>
        <strain evidence="2 3">ATCC 29453</strain>
    </source>
</reference>
<dbReference type="Pfam" id="PF14213">
    <property type="entry name" value="DUF4325"/>
    <property type="match status" value="1"/>
</dbReference>
<accession>U6Q1J3</accession>
<proteinExistence type="predicted"/>
<dbReference type="eggNOG" id="ENOG5033FUP">
    <property type="taxonomic scope" value="Bacteria"/>
</dbReference>
<feature type="domain" description="DUF4325" evidence="1">
    <location>
        <begin position="41"/>
        <end position="102"/>
    </location>
</feature>
<keyword evidence="3" id="KW-1185">Reference proteome</keyword>